<comment type="catalytic activity">
    <reaction evidence="1">
        <text>ATP + protein L-histidine = ADP + protein N-phospho-L-histidine.</text>
        <dbReference type="EC" id="2.7.13.3"/>
    </reaction>
</comment>
<name>A0A7Z0DL06_9ACTN</name>
<comment type="caution">
    <text evidence="12">The sequence shown here is derived from an EMBL/GenBank/DDBJ whole genome shotgun (WGS) entry which is preliminary data.</text>
</comment>
<protein>
    <recommendedName>
        <fullName evidence="2">histidine kinase</fullName>
        <ecNumber evidence="2">2.7.13.3</ecNumber>
    </recommendedName>
</protein>
<dbReference type="CDD" id="cd16917">
    <property type="entry name" value="HATPase_UhpB-NarQ-NarX-like"/>
    <property type="match status" value="1"/>
</dbReference>
<keyword evidence="7" id="KW-0067">ATP-binding</keyword>
<evidence type="ECO:0000256" key="3">
    <source>
        <dbReference type="ARBA" id="ARBA00022553"/>
    </source>
</evidence>
<dbReference type="SMART" id="SM00387">
    <property type="entry name" value="HATPase_c"/>
    <property type="match status" value="1"/>
</dbReference>
<sequence length="401" mass="41747">MSWLRRHPLPWLVVVFVVVGSLATASRSGAGGSTFLVAVLALVAIFPVLLHQHRGWVVAVSGLCVGAYFIAGYGPGPIFFVLPAVTFAVALSLPLRRWVGWAVGGTALAVAGMMLNPDRPGSGSQVGQGPPWWSEGAGGHGPSLESDLSIWQAIGQVAIIAACGAIATALRARNEARAQRQRRAVSDERVRMAADLHDGVGHGLAVIAMQAGAALHVLDRDPEAARRNLEAIRAESKESLDLLRRQLARLTDAAPDAGSAPRAPEHGLADLPALVERVRTGGLEVSLRLEAESVPAEAARAAYAVVQEGLTNVLRHAEASRAEVSVLSVSATELVVTVRDDGRGSDISSVEKGSGMGIVGMRSRVEELGGTLDAGPEVRGFRLRASIPLSGSSADSAEGLA</sequence>
<dbReference type="PANTHER" id="PTHR24421">
    <property type="entry name" value="NITRATE/NITRITE SENSOR PROTEIN NARX-RELATED"/>
    <property type="match status" value="1"/>
</dbReference>
<dbReference type="EMBL" id="JACBZR010000001">
    <property type="protein sequence ID" value="NYI77323.1"/>
    <property type="molecule type" value="Genomic_DNA"/>
</dbReference>
<dbReference type="Pfam" id="PF02518">
    <property type="entry name" value="HATPase_c"/>
    <property type="match status" value="1"/>
</dbReference>
<dbReference type="Gene3D" id="3.30.565.10">
    <property type="entry name" value="Histidine kinase-like ATPase, C-terminal domain"/>
    <property type="match status" value="1"/>
</dbReference>
<dbReference type="EC" id="2.7.13.3" evidence="2"/>
<feature type="transmembrane region" description="Helical" evidence="10">
    <location>
        <begin position="55"/>
        <end position="71"/>
    </location>
</feature>
<evidence type="ECO:0000256" key="7">
    <source>
        <dbReference type="ARBA" id="ARBA00022840"/>
    </source>
</evidence>
<evidence type="ECO:0000256" key="2">
    <source>
        <dbReference type="ARBA" id="ARBA00012438"/>
    </source>
</evidence>
<dbReference type="AlphaFoldDB" id="A0A7Z0DL06"/>
<feature type="coiled-coil region" evidence="9">
    <location>
        <begin position="226"/>
        <end position="253"/>
    </location>
</feature>
<keyword evidence="6 12" id="KW-0418">Kinase</keyword>
<accession>A0A7Z0DL06</accession>
<feature type="domain" description="Histidine kinase" evidence="11">
    <location>
        <begin position="305"/>
        <end position="391"/>
    </location>
</feature>
<evidence type="ECO:0000313" key="13">
    <source>
        <dbReference type="Proteomes" id="UP000564496"/>
    </source>
</evidence>
<dbReference type="InterPro" id="IPR003594">
    <property type="entry name" value="HATPase_dom"/>
</dbReference>
<keyword evidence="13" id="KW-1185">Reference proteome</keyword>
<dbReference type="Proteomes" id="UP000564496">
    <property type="component" value="Unassembled WGS sequence"/>
</dbReference>
<proteinExistence type="predicted"/>
<dbReference type="GO" id="GO:0000155">
    <property type="term" value="F:phosphorelay sensor kinase activity"/>
    <property type="evidence" value="ECO:0007669"/>
    <property type="project" value="InterPro"/>
</dbReference>
<dbReference type="PROSITE" id="PS50109">
    <property type="entry name" value="HIS_KIN"/>
    <property type="match status" value="1"/>
</dbReference>
<dbReference type="InterPro" id="IPR050482">
    <property type="entry name" value="Sensor_HK_TwoCompSys"/>
</dbReference>
<gene>
    <name evidence="12" type="ORF">BJ988_001971</name>
</gene>
<feature type="transmembrane region" description="Helical" evidence="10">
    <location>
        <begin position="35"/>
        <end position="50"/>
    </location>
</feature>
<keyword evidence="3" id="KW-0597">Phosphoprotein</keyword>
<evidence type="ECO:0000313" key="12">
    <source>
        <dbReference type="EMBL" id="NYI77323.1"/>
    </source>
</evidence>
<dbReference type="SUPFAM" id="SSF55874">
    <property type="entry name" value="ATPase domain of HSP90 chaperone/DNA topoisomerase II/histidine kinase"/>
    <property type="match status" value="1"/>
</dbReference>
<dbReference type="GO" id="GO:0046983">
    <property type="term" value="F:protein dimerization activity"/>
    <property type="evidence" value="ECO:0007669"/>
    <property type="project" value="InterPro"/>
</dbReference>
<organism evidence="12 13">
    <name type="scientific">Nocardioides panzhihuensis</name>
    <dbReference type="NCBI Taxonomy" id="860243"/>
    <lineage>
        <taxon>Bacteria</taxon>
        <taxon>Bacillati</taxon>
        <taxon>Actinomycetota</taxon>
        <taxon>Actinomycetes</taxon>
        <taxon>Propionibacteriales</taxon>
        <taxon>Nocardioidaceae</taxon>
        <taxon>Nocardioides</taxon>
    </lineage>
</organism>
<evidence type="ECO:0000259" key="11">
    <source>
        <dbReference type="PROSITE" id="PS50109"/>
    </source>
</evidence>
<evidence type="ECO:0000256" key="4">
    <source>
        <dbReference type="ARBA" id="ARBA00022679"/>
    </source>
</evidence>
<dbReference type="InterPro" id="IPR011712">
    <property type="entry name" value="Sig_transdc_His_kin_sub3_dim/P"/>
</dbReference>
<keyword evidence="9" id="KW-0175">Coiled coil</keyword>
<evidence type="ECO:0000256" key="9">
    <source>
        <dbReference type="SAM" id="Coils"/>
    </source>
</evidence>
<feature type="transmembrane region" description="Helical" evidence="10">
    <location>
        <begin position="98"/>
        <end position="115"/>
    </location>
</feature>
<keyword evidence="10" id="KW-0472">Membrane</keyword>
<evidence type="ECO:0000256" key="8">
    <source>
        <dbReference type="ARBA" id="ARBA00023012"/>
    </source>
</evidence>
<evidence type="ECO:0000256" key="10">
    <source>
        <dbReference type="SAM" id="Phobius"/>
    </source>
</evidence>
<evidence type="ECO:0000256" key="5">
    <source>
        <dbReference type="ARBA" id="ARBA00022741"/>
    </source>
</evidence>
<dbReference type="InterPro" id="IPR036890">
    <property type="entry name" value="HATPase_C_sf"/>
</dbReference>
<dbReference type="GO" id="GO:0005524">
    <property type="term" value="F:ATP binding"/>
    <property type="evidence" value="ECO:0007669"/>
    <property type="project" value="UniProtKB-KW"/>
</dbReference>
<keyword evidence="10" id="KW-1133">Transmembrane helix</keyword>
<keyword evidence="10" id="KW-0812">Transmembrane</keyword>
<feature type="transmembrane region" description="Helical" evidence="10">
    <location>
        <begin position="77"/>
        <end position="93"/>
    </location>
</feature>
<feature type="transmembrane region" description="Helical" evidence="10">
    <location>
        <begin position="150"/>
        <end position="172"/>
    </location>
</feature>
<dbReference type="GO" id="GO:0016020">
    <property type="term" value="C:membrane"/>
    <property type="evidence" value="ECO:0007669"/>
    <property type="project" value="InterPro"/>
</dbReference>
<evidence type="ECO:0000256" key="6">
    <source>
        <dbReference type="ARBA" id="ARBA00022777"/>
    </source>
</evidence>
<dbReference type="Pfam" id="PF07730">
    <property type="entry name" value="HisKA_3"/>
    <property type="match status" value="1"/>
</dbReference>
<dbReference type="InterPro" id="IPR005467">
    <property type="entry name" value="His_kinase_dom"/>
</dbReference>
<dbReference type="Gene3D" id="1.20.5.1930">
    <property type="match status" value="1"/>
</dbReference>
<keyword evidence="5" id="KW-0547">Nucleotide-binding</keyword>
<dbReference type="PANTHER" id="PTHR24421:SF10">
    <property type="entry name" value="NITRATE_NITRITE SENSOR PROTEIN NARQ"/>
    <property type="match status" value="1"/>
</dbReference>
<keyword evidence="8" id="KW-0902">Two-component regulatory system</keyword>
<keyword evidence="4" id="KW-0808">Transferase</keyword>
<dbReference type="RefSeq" id="WP_179657830.1">
    <property type="nucleotide sequence ID" value="NZ_JACBZR010000001.1"/>
</dbReference>
<evidence type="ECO:0000256" key="1">
    <source>
        <dbReference type="ARBA" id="ARBA00000085"/>
    </source>
</evidence>
<reference evidence="12 13" key="1">
    <citation type="submission" date="2020-07" db="EMBL/GenBank/DDBJ databases">
        <title>Sequencing the genomes of 1000 actinobacteria strains.</title>
        <authorList>
            <person name="Klenk H.-P."/>
        </authorList>
    </citation>
    <scope>NUCLEOTIDE SEQUENCE [LARGE SCALE GENOMIC DNA]</scope>
    <source>
        <strain evidence="12 13">DSM 26487</strain>
    </source>
</reference>